<dbReference type="SUPFAM" id="SSF48452">
    <property type="entry name" value="TPR-like"/>
    <property type="match status" value="1"/>
</dbReference>
<evidence type="ECO:0000313" key="4">
    <source>
        <dbReference type="Proteomes" id="UP000019335"/>
    </source>
</evidence>
<evidence type="ECO:0000313" key="3">
    <source>
        <dbReference type="EMBL" id="EWM29927.1"/>
    </source>
</evidence>
<dbReference type="InterPro" id="IPR011990">
    <property type="entry name" value="TPR-like_helical_dom_sf"/>
</dbReference>
<protein>
    <submittedName>
        <fullName evidence="3">Tetratricopeptide-like helical</fullName>
    </submittedName>
</protein>
<dbReference type="InterPro" id="IPR052769">
    <property type="entry name" value="TPR_domain_protein"/>
</dbReference>
<evidence type="ECO:0000256" key="2">
    <source>
        <dbReference type="SAM" id="SignalP"/>
    </source>
</evidence>
<keyword evidence="4" id="KW-1185">Reference proteome</keyword>
<keyword evidence="2" id="KW-0732">Signal</keyword>
<dbReference type="AlphaFoldDB" id="W7TUX6"/>
<reference evidence="3 4" key="1">
    <citation type="journal article" date="2014" name="Mol. Plant">
        <title>Chromosome Scale Genome Assembly and Transcriptome Profiling of Nannochloropsis gaditana in Nitrogen Depletion.</title>
        <authorList>
            <person name="Corteggiani Carpinelli E."/>
            <person name="Telatin A."/>
            <person name="Vitulo N."/>
            <person name="Forcato C."/>
            <person name="D'Angelo M."/>
            <person name="Schiavon R."/>
            <person name="Vezzi A."/>
            <person name="Giacometti G.M."/>
            <person name="Morosinotto T."/>
            <person name="Valle G."/>
        </authorList>
    </citation>
    <scope>NUCLEOTIDE SEQUENCE [LARGE SCALE GENOMIC DNA]</scope>
    <source>
        <strain evidence="3 4">B-31</strain>
    </source>
</reference>
<dbReference type="OrthoDB" id="10374434at2759"/>
<name>W7TUX6_9STRA</name>
<dbReference type="Proteomes" id="UP000019335">
    <property type="component" value="Chromosome 2"/>
</dbReference>
<feature type="region of interest" description="Disordered" evidence="1">
    <location>
        <begin position="27"/>
        <end position="54"/>
    </location>
</feature>
<organism evidence="3 4">
    <name type="scientific">Nannochloropsis gaditana</name>
    <dbReference type="NCBI Taxonomy" id="72520"/>
    <lineage>
        <taxon>Eukaryota</taxon>
        <taxon>Sar</taxon>
        <taxon>Stramenopiles</taxon>
        <taxon>Ochrophyta</taxon>
        <taxon>Eustigmatophyceae</taxon>
        <taxon>Eustigmatales</taxon>
        <taxon>Monodopsidaceae</taxon>
        <taxon>Nannochloropsis</taxon>
    </lineage>
</organism>
<dbReference type="PANTHER" id="PTHR46014:SF1">
    <property type="entry name" value="TETRATRICOPEPTIDE REPEAT PROTEIN 1"/>
    <property type="match status" value="1"/>
</dbReference>
<comment type="caution">
    <text evidence="3">The sequence shown here is derived from an EMBL/GenBank/DDBJ whole genome shotgun (WGS) entry which is preliminary data.</text>
</comment>
<proteinExistence type="predicted"/>
<accession>W7TUX6</accession>
<feature type="region of interest" description="Disordered" evidence="1">
    <location>
        <begin position="159"/>
        <end position="184"/>
    </location>
</feature>
<dbReference type="Gene3D" id="1.25.40.10">
    <property type="entry name" value="Tetratricopeptide repeat domain"/>
    <property type="match status" value="1"/>
</dbReference>
<feature type="signal peptide" evidence="2">
    <location>
        <begin position="1"/>
        <end position="25"/>
    </location>
</feature>
<feature type="compositionally biased region" description="Basic and acidic residues" evidence="1">
    <location>
        <begin position="162"/>
        <end position="172"/>
    </location>
</feature>
<evidence type="ECO:0000256" key="1">
    <source>
        <dbReference type="SAM" id="MobiDB-lite"/>
    </source>
</evidence>
<dbReference type="PANTHER" id="PTHR46014">
    <property type="entry name" value="TETRATRICOPEPTIDE REPEAT PROTEIN 1"/>
    <property type="match status" value="1"/>
</dbReference>
<dbReference type="EMBL" id="AZIL01000114">
    <property type="protein sequence ID" value="EWM29927.1"/>
    <property type="molecule type" value="Genomic_DNA"/>
</dbReference>
<feature type="compositionally biased region" description="Low complexity" evidence="1">
    <location>
        <begin position="44"/>
        <end position="53"/>
    </location>
</feature>
<gene>
    <name evidence="3" type="ORF">Naga_100035g3</name>
</gene>
<sequence length="537" mass="57808">MRPPVFLQILSLLGAISSASRLCHAAMTAPPSSSGARPTPPSPSSLGSSFPSPLKEGGIDAVPWGEIFSALQDSNLSPEDMRDLQAYMLDRIKTQRAAQAAVEEQKQRMKRRRIRRGELEGPGLATGTKARERGAEEEGGCIPKEEMEAASATAIDGSIEGAIREDKERREVENEEDEEEKALSKATAAAAAAAFDWKSSLESFQTQSQVIARSVALRKSGNERLAAGDVDEAVSLYEEALAVLERGTVVETGRTRVCAYSCRLNIAVGVAKRGEHTKAVEIYTTLLRVLDEGRDEAGGREERAVRWQCLTKRARMMRRLGRVEEAFADLVEANRLRPSDRKVAAELEEMGGTPSPLPPSPPPSLFPGAAASPLDTLLGGEGGGNMLGNIFGSIGSGSGMPGMLEGGGDGGGGNVLEGLMGKYVASMGTRLLDVLEQPETLNTVCVLLKKLEFDYLKSLAVTANLPVSDATIRWVHTKAMGVEPEEIRRWIGRGKWARAAYVSTKRTWASVQPLVRPVRLLVMYALVLRWIGACVGV</sequence>
<feature type="chain" id="PRO_5004904682" evidence="2">
    <location>
        <begin position="26"/>
        <end position="537"/>
    </location>
</feature>